<keyword evidence="2" id="KW-1185">Reference proteome</keyword>
<sequence>MRYYIYKYVIKLDQERMIILNFSSLVLMERDKENNHFIKELGSYQVGEGSEYITKLFYDGDKVNMFFDTNKDVEEWEYSALYDLIDLEAFTEEGFVIEEVDDEYNPTWVLKFDYNEEYEVMEEKINLACVVIKEELEKTFENIKGKENEYI</sequence>
<gene>
    <name evidence="1" type="ORF">bsdE14_06150</name>
</gene>
<organism evidence="1 2">
    <name type="scientific">Clostridium omnivorum</name>
    <dbReference type="NCBI Taxonomy" id="1604902"/>
    <lineage>
        <taxon>Bacteria</taxon>
        <taxon>Bacillati</taxon>
        <taxon>Bacillota</taxon>
        <taxon>Clostridia</taxon>
        <taxon>Eubacteriales</taxon>
        <taxon>Clostridiaceae</taxon>
        <taxon>Clostridium</taxon>
    </lineage>
</organism>
<dbReference type="EMBL" id="BRXR01000001">
    <property type="protein sequence ID" value="GLC29205.1"/>
    <property type="molecule type" value="Genomic_DNA"/>
</dbReference>
<evidence type="ECO:0000313" key="1">
    <source>
        <dbReference type="EMBL" id="GLC29205.1"/>
    </source>
</evidence>
<accession>A0ABQ5N1X3</accession>
<evidence type="ECO:0000313" key="2">
    <source>
        <dbReference type="Proteomes" id="UP001208567"/>
    </source>
</evidence>
<dbReference type="InterPro" id="IPR046650">
    <property type="entry name" value="DUF6762"/>
</dbReference>
<comment type="caution">
    <text evidence="1">The sequence shown here is derived from an EMBL/GenBank/DDBJ whole genome shotgun (WGS) entry which is preliminary data.</text>
</comment>
<proteinExistence type="predicted"/>
<reference evidence="1 2" key="1">
    <citation type="journal article" date="2024" name="Int. J. Syst. Evol. Microbiol.">
        <title>Clostridium omnivorum sp. nov., isolated from anoxic soil under the treatment of reductive soil disinfestation.</title>
        <authorList>
            <person name="Ueki A."/>
            <person name="Tonouchi A."/>
            <person name="Kaku N."/>
            <person name="Honma S."/>
            <person name="Ueki K."/>
        </authorList>
    </citation>
    <scope>NUCLEOTIDE SEQUENCE [LARGE SCALE GENOMIC DNA]</scope>
    <source>
        <strain evidence="1 2">E14</strain>
    </source>
</reference>
<dbReference type="Proteomes" id="UP001208567">
    <property type="component" value="Unassembled WGS sequence"/>
</dbReference>
<name>A0ABQ5N1X3_9CLOT</name>
<protein>
    <recommendedName>
        <fullName evidence="3">DUF1292 domain-containing protein</fullName>
    </recommendedName>
</protein>
<evidence type="ECO:0008006" key="3">
    <source>
        <dbReference type="Google" id="ProtNLM"/>
    </source>
</evidence>
<dbReference type="Pfam" id="PF20548">
    <property type="entry name" value="DUF6762"/>
    <property type="match status" value="1"/>
</dbReference>